<feature type="signal peptide" evidence="1">
    <location>
        <begin position="1"/>
        <end position="30"/>
    </location>
</feature>
<dbReference type="AlphaFoldDB" id="A0A2V1DC37"/>
<sequence length="100" mass="11046">MAAAIKIGLDRAWHNFFFFCFCWRVSFLGALCCSQFREPQGTGIGDSGGFWTGLVVARSIQRGQGRHACSASTGRIASRRIGGYMVDRREPPAWLAPFIS</sequence>
<keyword evidence="3" id="KW-1185">Reference proteome</keyword>
<evidence type="ECO:0000313" key="2">
    <source>
        <dbReference type="EMBL" id="PVH95535.1"/>
    </source>
</evidence>
<reference evidence="2 3" key="1">
    <citation type="journal article" date="2018" name="Sci. Rep.">
        <title>Comparative genomics provides insights into the lifestyle and reveals functional heterogeneity of dark septate endophytic fungi.</title>
        <authorList>
            <person name="Knapp D.G."/>
            <person name="Nemeth J.B."/>
            <person name="Barry K."/>
            <person name="Hainaut M."/>
            <person name="Henrissat B."/>
            <person name="Johnson J."/>
            <person name="Kuo A."/>
            <person name="Lim J.H.P."/>
            <person name="Lipzen A."/>
            <person name="Nolan M."/>
            <person name="Ohm R.A."/>
            <person name="Tamas L."/>
            <person name="Grigoriev I.V."/>
            <person name="Spatafora J.W."/>
            <person name="Nagy L.G."/>
            <person name="Kovacs G.M."/>
        </authorList>
    </citation>
    <scope>NUCLEOTIDE SEQUENCE [LARGE SCALE GENOMIC DNA]</scope>
    <source>
        <strain evidence="2 3">DSE2036</strain>
    </source>
</reference>
<protein>
    <recommendedName>
        <fullName evidence="4">Secreted protein</fullName>
    </recommendedName>
</protein>
<evidence type="ECO:0000313" key="3">
    <source>
        <dbReference type="Proteomes" id="UP000244855"/>
    </source>
</evidence>
<accession>A0A2V1DC37</accession>
<gene>
    <name evidence="2" type="ORF">DM02DRAFT_148024</name>
</gene>
<evidence type="ECO:0000256" key="1">
    <source>
        <dbReference type="SAM" id="SignalP"/>
    </source>
</evidence>
<organism evidence="2 3">
    <name type="scientific">Periconia macrospinosa</name>
    <dbReference type="NCBI Taxonomy" id="97972"/>
    <lineage>
        <taxon>Eukaryota</taxon>
        <taxon>Fungi</taxon>
        <taxon>Dikarya</taxon>
        <taxon>Ascomycota</taxon>
        <taxon>Pezizomycotina</taxon>
        <taxon>Dothideomycetes</taxon>
        <taxon>Pleosporomycetidae</taxon>
        <taxon>Pleosporales</taxon>
        <taxon>Massarineae</taxon>
        <taxon>Periconiaceae</taxon>
        <taxon>Periconia</taxon>
    </lineage>
</organism>
<feature type="chain" id="PRO_5015873804" description="Secreted protein" evidence="1">
    <location>
        <begin position="31"/>
        <end position="100"/>
    </location>
</feature>
<dbReference type="EMBL" id="KZ805493">
    <property type="protein sequence ID" value="PVH95535.1"/>
    <property type="molecule type" value="Genomic_DNA"/>
</dbReference>
<dbReference type="Proteomes" id="UP000244855">
    <property type="component" value="Unassembled WGS sequence"/>
</dbReference>
<proteinExistence type="predicted"/>
<keyword evidence="1" id="KW-0732">Signal</keyword>
<evidence type="ECO:0008006" key="4">
    <source>
        <dbReference type="Google" id="ProtNLM"/>
    </source>
</evidence>
<name>A0A2V1DC37_9PLEO</name>